<protein>
    <recommendedName>
        <fullName evidence="7 10">Ribulose-phosphate 3-epimerase</fullName>
        <ecNumber evidence="7 10">5.1.3.1</ecNumber>
    </recommendedName>
</protein>
<comment type="similarity">
    <text evidence="6 10 11">Belongs to the ribulose-phosphate 3-epimerase family.</text>
</comment>
<keyword evidence="8 10" id="KW-0479">Metal-binding</keyword>
<evidence type="ECO:0000256" key="4">
    <source>
        <dbReference type="ARBA" id="ARBA00001947"/>
    </source>
</evidence>
<gene>
    <name evidence="10 12" type="primary">rpe</name>
    <name evidence="12" type="ORF">OTJ99_001188</name>
</gene>
<evidence type="ECO:0000256" key="3">
    <source>
        <dbReference type="ARBA" id="ARBA00001941"/>
    </source>
</evidence>
<keyword evidence="10 11" id="KW-0119">Carbohydrate metabolism</keyword>
<evidence type="ECO:0000256" key="5">
    <source>
        <dbReference type="ARBA" id="ARBA00001954"/>
    </source>
</evidence>
<feature type="binding site" evidence="10">
    <location>
        <position position="66"/>
    </location>
    <ligand>
        <name>substrate</name>
    </ligand>
</feature>
<dbReference type="CDD" id="cd00429">
    <property type="entry name" value="RPE"/>
    <property type="match status" value="1"/>
</dbReference>
<dbReference type="PROSITE" id="PS01085">
    <property type="entry name" value="RIBUL_P_3_EPIMER_1"/>
    <property type="match status" value="1"/>
</dbReference>
<dbReference type="EC" id="5.1.3.1" evidence="7 10"/>
<comment type="catalytic activity">
    <reaction evidence="1 10 11">
        <text>D-ribulose 5-phosphate = D-xylulose 5-phosphate</text>
        <dbReference type="Rhea" id="RHEA:13677"/>
        <dbReference type="ChEBI" id="CHEBI:57737"/>
        <dbReference type="ChEBI" id="CHEBI:58121"/>
        <dbReference type="EC" id="5.1.3.1"/>
    </reaction>
</comment>
<dbReference type="RefSeq" id="WP_045164878.1">
    <property type="nucleotide sequence ID" value="NZ_CP113864.1"/>
</dbReference>
<evidence type="ECO:0000256" key="1">
    <source>
        <dbReference type="ARBA" id="ARBA00001782"/>
    </source>
</evidence>
<evidence type="ECO:0000313" key="12">
    <source>
        <dbReference type="EMBL" id="WAM32607.1"/>
    </source>
</evidence>
<evidence type="ECO:0000313" key="13">
    <source>
        <dbReference type="Proteomes" id="UP001164745"/>
    </source>
</evidence>
<dbReference type="InterPro" id="IPR011060">
    <property type="entry name" value="RibuloseP-bd_barrel"/>
</dbReference>
<dbReference type="NCBIfam" id="NF004076">
    <property type="entry name" value="PRK05581.1-4"/>
    <property type="match status" value="1"/>
</dbReference>
<dbReference type="SUPFAM" id="SSF51366">
    <property type="entry name" value="Ribulose-phoshate binding barrel"/>
    <property type="match status" value="1"/>
</dbReference>
<dbReference type="PIRSF" id="PIRSF001461">
    <property type="entry name" value="RPE"/>
    <property type="match status" value="1"/>
</dbReference>
<comment type="cofactor">
    <cofactor evidence="4">
        <name>Zn(2+)</name>
        <dbReference type="ChEBI" id="CHEBI:29105"/>
    </cofactor>
</comment>
<evidence type="ECO:0000256" key="10">
    <source>
        <dbReference type="HAMAP-Rule" id="MF_02227"/>
    </source>
</evidence>
<feature type="active site" description="Proton donor" evidence="10">
    <location>
        <position position="175"/>
    </location>
</feature>
<dbReference type="Pfam" id="PF00834">
    <property type="entry name" value="Ribul_P_3_epim"/>
    <property type="match status" value="1"/>
</dbReference>
<comment type="cofactor">
    <cofactor evidence="5">
        <name>Fe(2+)</name>
        <dbReference type="ChEBI" id="CHEBI:29033"/>
    </cofactor>
</comment>
<dbReference type="GO" id="GO:0004750">
    <property type="term" value="F:D-ribulose-phosphate 3-epimerase activity"/>
    <property type="evidence" value="ECO:0007669"/>
    <property type="project" value="UniProtKB-EC"/>
</dbReference>
<feature type="binding site" evidence="10">
    <location>
        <begin position="197"/>
        <end position="198"/>
    </location>
    <ligand>
        <name>substrate</name>
    </ligand>
</feature>
<dbReference type="PROSITE" id="PS01086">
    <property type="entry name" value="RIBUL_P_3_EPIMER_2"/>
    <property type="match status" value="1"/>
</dbReference>
<evidence type="ECO:0000256" key="2">
    <source>
        <dbReference type="ARBA" id="ARBA00001936"/>
    </source>
</evidence>
<organism evidence="12 13">
    <name type="scientific">Caldicellulosiruptor naganoensis</name>
    <dbReference type="NCBI Taxonomy" id="29324"/>
    <lineage>
        <taxon>Bacteria</taxon>
        <taxon>Bacillati</taxon>
        <taxon>Bacillota</taxon>
        <taxon>Bacillota incertae sedis</taxon>
        <taxon>Caldicellulosiruptorales</taxon>
        <taxon>Caldicellulosiruptoraceae</taxon>
        <taxon>Caldicellulosiruptor</taxon>
    </lineage>
</organism>
<dbReference type="Proteomes" id="UP001164745">
    <property type="component" value="Chromosome"/>
</dbReference>
<evidence type="ECO:0000256" key="7">
    <source>
        <dbReference type="ARBA" id="ARBA00013188"/>
    </source>
</evidence>
<dbReference type="Gene3D" id="3.20.20.70">
    <property type="entry name" value="Aldolase class I"/>
    <property type="match status" value="1"/>
</dbReference>
<accession>A0ABY7BIE6</accession>
<dbReference type="EMBL" id="CP113864">
    <property type="protein sequence ID" value="WAM32607.1"/>
    <property type="molecule type" value="Genomic_DNA"/>
</dbReference>
<proteinExistence type="inferred from homology"/>
<comment type="caution">
    <text evidence="10">Lacks conserved residue(s) required for the propagation of feature annotation.</text>
</comment>
<evidence type="ECO:0000256" key="9">
    <source>
        <dbReference type="ARBA" id="ARBA00023235"/>
    </source>
</evidence>
<comment type="function">
    <text evidence="10">Catalyzes the reversible epimerization of D-ribulose 5-phosphate to D-xylulose 5-phosphate.</text>
</comment>
<keyword evidence="9 10" id="KW-0413">Isomerase</keyword>
<name>A0ABY7BIE6_9FIRM</name>
<comment type="cofactor">
    <cofactor evidence="3">
        <name>Co(2+)</name>
        <dbReference type="ChEBI" id="CHEBI:48828"/>
    </cofactor>
</comment>
<evidence type="ECO:0000256" key="11">
    <source>
        <dbReference type="PIRNR" id="PIRNR001461"/>
    </source>
</evidence>
<feature type="active site" description="Proton acceptor" evidence="10">
    <location>
        <position position="35"/>
    </location>
</feature>
<sequence>MFIKLAPSILSADFSDLKNEVKKLEKSGADLVHIDVMDGCFVENITIGAPVIKSLRKNTNLFFDVHLMVINPEKHIEKFIESGADNITVHAETTYHLDALLNRIKSFGKKASVAINPATPICLIENVLGVVDMVLVMTVNPGWGGQKFIHYTLEKIRNLSELRTKKGYDFEIEVDGGINEQTVIECVKAGANVIVAGSYVFENEDIERAIKKLKESVEKLNK</sequence>
<feature type="binding site" evidence="10">
    <location>
        <position position="66"/>
    </location>
    <ligand>
        <name>a divalent metal cation</name>
        <dbReference type="ChEBI" id="CHEBI:60240"/>
    </ligand>
</feature>
<dbReference type="HAMAP" id="MF_02227">
    <property type="entry name" value="RPE"/>
    <property type="match status" value="1"/>
</dbReference>
<evidence type="ECO:0000256" key="6">
    <source>
        <dbReference type="ARBA" id="ARBA00009541"/>
    </source>
</evidence>
<evidence type="ECO:0000256" key="8">
    <source>
        <dbReference type="ARBA" id="ARBA00022723"/>
    </source>
</evidence>
<feature type="binding site" evidence="10">
    <location>
        <position position="8"/>
    </location>
    <ligand>
        <name>substrate</name>
    </ligand>
</feature>
<dbReference type="InterPro" id="IPR013785">
    <property type="entry name" value="Aldolase_TIM"/>
</dbReference>
<feature type="binding site" evidence="10">
    <location>
        <position position="35"/>
    </location>
    <ligand>
        <name>a divalent metal cation</name>
        <dbReference type="ChEBI" id="CHEBI:60240"/>
    </ligand>
</feature>
<reference evidence="12" key="1">
    <citation type="submission" date="2022-12" db="EMBL/GenBank/DDBJ databases">
        <authorList>
            <person name="Bing R.G."/>
            <person name="Willard D.J."/>
            <person name="Manesh M.J.H."/>
            <person name="Laemthong T."/>
            <person name="Crosby J.R."/>
            <person name="Kelly R.M."/>
        </authorList>
    </citation>
    <scope>NUCLEOTIDE SEQUENCE</scope>
    <source>
        <strain evidence="12">DSM 8991</strain>
    </source>
</reference>
<dbReference type="NCBIfam" id="TIGR01163">
    <property type="entry name" value="rpe"/>
    <property type="match status" value="1"/>
</dbReference>
<feature type="binding site" evidence="10">
    <location>
        <begin position="175"/>
        <end position="177"/>
    </location>
    <ligand>
        <name>substrate</name>
    </ligand>
</feature>
<comment type="cofactor">
    <cofactor evidence="2">
        <name>Mn(2+)</name>
        <dbReference type="ChEBI" id="CHEBI:29035"/>
    </cofactor>
</comment>
<dbReference type="PANTHER" id="PTHR11749">
    <property type="entry name" value="RIBULOSE-5-PHOSPHATE-3-EPIMERASE"/>
    <property type="match status" value="1"/>
</dbReference>
<feature type="binding site" evidence="10">
    <location>
        <position position="33"/>
    </location>
    <ligand>
        <name>a divalent metal cation</name>
        <dbReference type="ChEBI" id="CHEBI:60240"/>
    </ligand>
</feature>
<dbReference type="InterPro" id="IPR026019">
    <property type="entry name" value="Ribul_P_3_epim"/>
</dbReference>
<comment type="cofactor">
    <cofactor evidence="10">
        <name>a divalent metal cation</name>
        <dbReference type="ChEBI" id="CHEBI:60240"/>
    </cofactor>
    <text evidence="10">Binds 1 divalent metal cation per subunit.</text>
</comment>
<dbReference type="InterPro" id="IPR000056">
    <property type="entry name" value="Ribul_P_3_epim-like"/>
</dbReference>
<comment type="pathway">
    <text evidence="10">Carbohydrate degradation.</text>
</comment>
<feature type="binding site" evidence="10">
    <location>
        <position position="175"/>
    </location>
    <ligand>
        <name>a divalent metal cation</name>
        <dbReference type="ChEBI" id="CHEBI:60240"/>
    </ligand>
</feature>
<keyword evidence="13" id="KW-1185">Reference proteome</keyword>